<dbReference type="SUPFAM" id="SSF56366">
    <property type="entry name" value="SMAD MH1 domain"/>
    <property type="match status" value="1"/>
</dbReference>
<dbReference type="GO" id="GO:0050793">
    <property type="term" value="P:regulation of developmental process"/>
    <property type="evidence" value="ECO:0007669"/>
    <property type="project" value="UniProtKB-ARBA"/>
</dbReference>
<evidence type="ECO:0000256" key="2">
    <source>
        <dbReference type="ARBA" id="ARBA00005545"/>
    </source>
</evidence>
<dbReference type="GO" id="GO:0046872">
    <property type="term" value="F:metal ion binding"/>
    <property type="evidence" value="ECO:0007669"/>
    <property type="project" value="UniProtKB-KW"/>
</dbReference>
<feature type="compositionally biased region" description="Basic and acidic residues" evidence="8">
    <location>
        <begin position="527"/>
        <end position="545"/>
    </location>
</feature>
<dbReference type="InterPro" id="IPR013019">
    <property type="entry name" value="MAD_homology_MH1"/>
</dbReference>
<comment type="subcellular location">
    <subcellularLocation>
        <location evidence="1">Nucleus</location>
    </subcellularLocation>
</comment>
<dbReference type="GO" id="GO:0060395">
    <property type="term" value="P:SMAD protein signal transduction"/>
    <property type="evidence" value="ECO:0007669"/>
    <property type="project" value="TreeGrafter"/>
</dbReference>
<dbReference type="InterPro" id="IPR017855">
    <property type="entry name" value="SMAD-like_dom_sf"/>
</dbReference>
<name>A0AA39HVN2_9BILA</name>
<evidence type="ECO:0000256" key="7">
    <source>
        <dbReference type="ARBA" id="ARBA00023242"/>
    </source>
</evidence>
<protein>
    <recommendedName>
        <fullName evidence="13">Mothers against decapentaplegic homolog</fullName>
    </recommendedName>
</protein>
<sequence>MGATEIRRLEIPSEDGMDHRHRTGSCTALTLKQLSLNVNPDHPPSVGEPCGTLVAFLKHFHVGGDDEFTIKAIESLIKKLKDKRNELEVLLRVVAKHGEVPEVSECITIPRTLDGRLQVAGRKGFPHVVYARIWRWPDLHKNELKHVPHCTSAFDMKTDSVCINPFHYERIQSPPVGLGGFDLNPGLGGAGPSGSGLHHQFGDQSASIPSTSGLSAASELLPQLFRGGLQRPEAQVGTSSNSYAGLNLEAFRNLALQSNALGGLNPAALFSNPLLAPLLNPANAAAVAAVQQQSLIPNAGSTSFASTSTVEPEIVDISDSPVPEDHEAPPVAHSPKGIASKQIRDATSPGIPRTLPPVWCRVQYHEKGALLGESFEGRRKLVLVLGRDGGQSALNVGAIDNEQRSEAASKARSHLENGDIVVKDCGDGNITVRSSIPNFPIYVRSCHLNREVQRELCDPRCHQIYPGAEILIYRTCDVLRGLFDYISESPSDRRTESEAESDPSEPDEGPACPHTACNGDAEEEEHSETKEFSHAPGNYEEHGESEGADGAANESSSSKDEPSHNDDSTHDSNANENDNEESDQVEAKRPRLERVRRMDPHVLKDLTSFQLALPQVGPVPATYSEYECWMDFHLVNVERYIKTAVLRQV</sequence>
<evidence type="ECO:0000256" key="8">
    <source>
        <dbReference type="SAM" id="MobiDB-lite"/>
    </source>
</evidence>
<evidence type="ECO:0000313" key="12">
    <source>
        <dbReference type="Proteomes" id="UP001175271"/>
    </source>
</evidence>
<dbReference type="PANTHER" id="PTHR13703:SF45">
    <property type="entry name" value="MOTHERS AGAINST DECAPENTAPLEGIC HOMOLOG"/>
    <property type="match status" value="1"/>
</dbReference>
<keyword evidence="12" id="KW-1185">Reference proteome</keyword>
<feature type="compositionally biased region" description="Polar residues" evidence="8">
    <location>
        <begin position="202"/>
        <end position="212"/>
    </location>
</feature>
<feature type="domain" description="MH2" evidence="10">
    <location>
        <begin position="359"/>
        <end position="649"/>
    </location>
</feature>
<dbReference type="SUPFAM" id="SSF49879">
    <property type="entry name" value="SMAD/FHA domain"/>
    <property type="match status" value="1"/>
</dbReference>
<accession>A0AA39HVN2</accession>
<dbReference type="InterPro" id="IPR003619">
    <property type="entry name" value="MAD_homology1_Dwarfin-type"/>
</dbReference>
<dbReference type="GO" id="GO:0051239">
    <property type="term" value="P:regulation of multicellular organismal process"/>
    <property type="evidence" value="ECO:0007669"/>
    <property type="project" value="UniProtKB-ARBA"/>
</dbReference>
<dbReference type="PROSITE" id="PS51076">
    <property type="entry name" value="MH2"/>
    <property type="match status" value="1"/>
</dbReference>
<feature type="region of interest" description="Disordered" evidence="8">
    <location>
        <begin position="489"/>
        <end position="592"/>
    </location>
</feature>
<comment type="similarity">
    <text evidence="2">Belongs to the dwarfin/SMAD family.</text>
</comment>
<dbReference type="GO" id="GO:0070411">
    <property type="term" value="F:I-SMAD binding"/>
    <property type="evidence" value="ECO:0007669"/>
    <property type="project" value="TreeGrafter"/>
</dbReference>
<evidence type="ECO:0000256" key="1">
    <source>
        <dbReference type="ARBA" id="ARBA00004123"/>
    </source>
</evidence>
<evidence type="ECO:0000256" key="4">
    <source>
        <dbReference type="ARBA" id="ARBA00022833"/>
    </source>
</evidence>
<dbReference type="Proteomes" id="UP001175271">
    <property type="component" value="Unassembled WGS sequence"/>
</dbReference>
<dbReference type="GO" id="GO:0030509">
    <property type="term" value="P:BMP signaling pathway"/>
    <property type="evidence" value="ECO:0007669"/>
    <property type="project" value="TreeGrafter"/>
</dbReference>
<evidence type="ECO:0000256" key="5">
    <source>
        <dbReference type="ARBA" id="ARBA00023015"/>
    </source>
</evidence>
<dbReference type="InterPro" id="IPR036578">
    <property type="entry name" value="SMAD_MH1_sf"/>
</dbReference>
<evidence type="ECO:0000259" key="10">
    <source>
        <dbReference type="PROSITE" id="PS51076"/>
    </source>
</evidence>
<dbReference type="GO" id="GO:0071144">
    <property type="term" value="C:heteromeric SMAD protein complex"/>
    <property type="evidence" value="ECO:0007669"/>
    <property type="project" value="TreeGrafter"/>
</dbReference>
<feature type="domain" description="MH1" evidence="9">
    <location>
        <begin position="48"/>
        <end position="177"/>
    </location>
</feature>
<evidence type="ECO:0000313" key="11">
    <source>
        <dbReference type="EMBL" id="KAK0412214.1"/>
    </source>
</evidence>
<dbReference type="InterPro" id="IPR008984">
    <property type="entry name" value="SMAD_FHA_dom_sf"/>
</dbReference>
<dbReference type="Gene3D" id="3.90.520.10">
    <property type="entry name" value="SMAD MH1 domain"/>
    <property type="match status" value="1"/>
</dbReference>
<evidence type="ECO:0000256" key="6">
    <source>
        <dbReference type="ARBA" id="ARBA00023163"/>
    </source>
</evidence>
<dbReference type="PANTHER" id="PTHR13703">
    <property type="entry name" value="SMAD"/>
    <property type="match status" value="1"/>
</dbReference>
<organism evidence="11 12">
    <name type="scientific">Steinernema hermaphroditum</name>
    <dbReference type="NCBI Taxonomy" id="289476"/>
    <lineage>
        <taxon>Eukaryota</taxon>
        <taxon>Metazoa</taxon>
        <taxon>Ecdysozoa</taxon>
        <taxon>Nematoda</taxon>
        <taxon>Chromadorea</taxon>
        <taxon>Rhabditida</taxon>
        <taxon>Tylenchina</taxon>
        <taxon>Panagrolaimomorpha</taxon>
        <taxon>Strongyloidoidea</taxon>
        <taxon>Steinernematidae</taxon>
        <taxon>Steinernema</taxon>
    </lineage>
</organism>
<dbReference type="GO" id="GO:0009791">
    <property type="term" value="P:post-embryonic development"/>
    <property type="evidence" value="ECO:0007669"/>
    <property type="project" value="UniProtKB-ARBA"/>
</dbReference>
<proteinExistence type="inferred from homology"/>
<keyword evidence="4" id="KW-0862">Zinc</keyword>
<dbReference type="Gene3D" id="2.60.200.10">
    <property type="match status" value="1"/>
</dbReference>
<keyword evidence="6" id="KW-0804">Transcription</keyword>
<dbReference type="SMART" id="SM00523">
    <property type="entry name" value="DWA"/>
    <property type="match status" value="1"/>
</dbReference>
<dbReference type="GO" id="GO:0000978">
    <property type="term" value="F:RNA polymerase II cis-regulatory region sequence-specific DNA binding"/>
    <property type="evidence" value="ECO:0007669"/>
    <property type="project" value="TreeGrafter"/>
</dbReference>
<evidence type="ECO:0000259" key="9">
    <source>
        <dbReference type="PROSITE" id="PS51075"/>
    </source>
</evidence>
<feature type="compositionally biased region" description="Basic and acidic residues" evidence="8">
    <location>
        <begin position="557"/>
        <end position="570"/>
    </location>
</feature>
<dbReference type="AlphaFoldDB" id="A0AA39HVN2"/>
<dbReference type="EMBL" id="JAUCMV010000003">
    <property type="protein sequence ID" value="KAK0412214.1"/>
    <property type="molecule type" value="Genomic_DNA"/>
</dbReference>
<dbReference type="InterPro" id="IPR013790">
    <property type="entry name" value="Dwarfin"/>
</dbReference>
<reference evidence="11" key="1">
    <citation type="submission" date="2023-06" db="EMBL/GenBank/DDBJ databases">
        <title>Genomic analysis of the entomopathogenic nematode Steinernema hermaphroditum.</title>
        <authorList>
            <person name="Schwarz E.M."/>
            <person name="Heppert J.K."/>
            <person name="Baniya A."/>
            <person name="Schwartz H.T."/>
            <person name="Tan C.-H."/>
            <person name="Antoshechkin I."/>
            <person name="Sternberg P.W."/>
            <person name="Goodrich-Blair H."/>
            <person name="Dillman A.R."/>
        </authorList>
    </citation>
    <scope>NUCLEOTIDE SEQUENCE</scope>
    <source>
        <strain evidence="11">PS9179</strain>
        <tissue evidence="11">Whole animal</tissue>
    </source>
</reference>
<keyword evidence="7" id="KW-0539">Nucleus</keyword>
<dbReference type="Pfam" id="PF03166">
    <property type="entry name" value="MH2"/>
    <property type="match status" value="1"/>
</dbReference>
<dbReference type="GO" id="GO:0009653">
    <property type="term" value="P:anatomical structure morphogenesis"/>
    <property type="evidence" value="ECO:0007669"/>
    <property type="project" value="TreeGrafter"/>
</dbReference>
<dbReference type="GO" id="GO:0000981">
    <property type="term" value="F:DNA-binding transcription factor activity, RNA polymerase II-specific"/>
    <property type="evidence" value="ECO:0007669"/>
    <property type="project" value="TreeGrafter"/>
</dbReference>
<gene>
    <name evidence="11" type="ORF">QR680_006093</name>
</gene>
<dbReference type="Pfam" id="PF03165">
    <property type="entry name" value="MH1"/>
    <property type="match status" value="1"/>
</dbReference>
<evidence type="ECO:0008006" key="13">
    <source>
        <dbReference type="Google" id="ProtNLM"/>
    </source>
</evidence>
<feature type="region of interest" description="Disordered" evidence="8">
    <location>
        <begin position="192"/>
        <end position="212"/>
    </location>
</feature>
<evidence type="ECO:0000256" key="3">
    <source>
        <dbReference type="ARBA" id="ARBA00022723"/>
    </source>
</evidence>
<dbReference type="PROSITE" id="PS51075">
    <property type="entry name" value="MH1"/>
    <property type="match status" value="1"/>
</dbReference>
<dbReference type="GO" id="GO:0030154">
    <property type="term" value="P:cell differentiation"/>
    <property type="evidence" value="ECO:0007669"/>
    <property type="project" value="TreeGrafter"/>
</dbReference>
<dbReference type="CDD" id="cd10492">
    <property type="entry name" value="MH1_SMAD_4"/>
    <property type="match status" value="1"/>
</dbReference>
<keyword evidence="3" id="KW-0479">Metal-binding</keyword>
<dbReference type="InterPro" id="IPR001132">
    <property type="entry name" value="SMAD_dom_Dwarfin-type"/>
</dbReference>
<feature type="compositionally biased region" description="Acidic residues" evidence="8">
    <location>
        <begin position="498"/>
        <end position="508"/>
    </location>
</feature>
<keyword evidence="5" id="KW-0805">Transcription regulation</keyword>
<comment type="caution">
    <text evidence="11">The sequence shown here is derived from an EMBL/GenBank/DDBJ whole genome shotgun (WGS) entry which is preliminary data.</text>
</comment>